<gene>
    <name evidence="1" type="ORF">P378_05410</name>
</gene>
<comment type="caution">
    <text evidence="1">The sequence shown here is derived from an EMBL/GenBank/DDBJ whole genome shotgun (WGS) entry which is preliminary data.</text>
</comment>
<sequence length="52" mass="6103">MEKFIVRKKNEKGKVESTIPLPADYIDALVPPFPIENDTLLEPYDDERNERK</sequence>
<accession>A0A2C6MFY1</accession>
<protein>
    <submittedName>
        <fullName evidence="1">Uncharacterized protein</fullName>
    </submittedName>
</protein>
<reference evidence="1 2" key="1">
    <citation type="submission" date="2013-09" db="EMBL/GenBank/DDBJ databases">
        <title>Biodegradation of hydrocarbons in the deep terrestrial subsurface : characterization of a microbial consortium composed of two Desulfotomaculum species originating from a deep geological formation.</title>
        <authorList>
            <person name="Aullo T."/>
            <person name="Berlendis S."/>
            <person name="Lascourreges J.-F."/>
            <person name="Dessort D."/>
            <person name="Saint-Laurent S."/>
            <person name="Schraauwers B."/>
            <person name="Mas J."/>
            <person name="Magot M."/>
            <person name="Ranchou-Peyruse A."/>
        </authorList>
    </citation>
    <scope>NUCLEOTIDE SEQUENCE [LARGE SCALE GENOMIC DNA]</scope>
    <source>
        <strain evidence="1 2">Bs107</strain>
    </source>
</reference>
<dbReference type="AlphaFoldDB" id="A0A2C6MFY1"/>
<evidence type="ECO:0000313" key="1">
    <source>
        <dbReference type="EMBL" id="PHJ39098.1"/>
    </source>
</evidence>
<dbReference type="RefSeq" id="WP_180260991.1">
    <property type="nucleotide sequence ID" value="NZ_AWQQ01000035.1"/>
</dbReference>
<dbReference type="Proteomes" id="UP000222564">
    <property type="component" value="Unassembled WGS sequence"/>
</dbReference>
<name>A0A2C6MFY1_9FIRM</name>
<keyword evidence="2" id="KW-1185">Reference proteome</keyword>
<dbReference type="EMBL" id="AWQQ01000035">
    <property type="protein sequence ID" value="PHJ39098.1"/>
    <property type="molecule type" value="Genomic_DNA"/>
</dbReference>
<organism evidence="1 2">
    <name type="scientific">Desulforamulus profundi</name>
    <dbReference type="NCBI Taxonomy" id="1383067"/>
    <lineage>
        <taxon>Bacteria</taxon>
        <taxon>Bacillati</taxon>
        <taxon>Bacillota</taxon>
        <taxon>Clostridia</taxon>
        <taxon>Eubacteriales</taxon>
        <taxon>Peptococcaceae</taxon>
        <taxon>Desulforamulus</taxon>
    </lineage>
</organism>
<evidence type="ECO:0000313" key="2">
    <source>
        <dbReference type="Proteomes" id="UP000222564"/>
    </source>
</evidence>
<proteinExistence type="predicted"/>